<keyword evidence="7" id="KW-1185">Reference proteome</keyword>
<sequence length="169" mass="18937">MDKSILQVDLHGNPFDCTCYVDELKRHILERYAHRRELRYEQTSCATPEQSVGTPIYRLNNIADCPLLFGARYGLSQLSELTILFLALVVFVLFIAILVLFAYNRLGRKQKKKYADVSNSQSRIALTLSQHLSNSPSSLTEPLTPLPESPISGISTKMPPPPPPILPSI</sequence>
<feature type="compositionally biased region" description="Pro residues" evidence="3">
    <location>
        <begin position="158"/>
        <end position="169"/>
    </location>
</feature>
<dbReference type="SMART" id="SM00082">
    <property type="entry name" value="LRRCT"/>
    <property type="match status" value="1"/>
</dbReference>
<feature type="domain" description="LRRCT" evidence="5">
    <location>
        <begin position="13"/>
        <end position="66"/>
    </location>
</feature>
<feature type="region of interest" description="Disordered" evidence="3">
    <location>
        <begin position="133"/>
        <end position="169"/>
    </location>
</feature>
<evidence type="ECO:0000256" key="3">
    <source>
        <dbReference type="SAM" id="MobiDB-lite"/>
    </source>
</evidence>
<evidence type="ECO:0000256" key="2">
    <source>
        <dbReference type="ARBA" id="ARBA00022729"/>
    </source>
</evidence>
<dbReference type="EMBL" id="UYRT01003401">
    <property type="protein sequence ID" value="VDK33469.1"/>
    <property type="molecule type" value="Genomic_DNA"/>
</dbReference>
<keyword evidence="4" id="KW-0812">Transmembrane</keyword>
<dbReference type="InterPro" id="IPR000483">
    <property type="entry name" value="Cys-rich_flank_reg_C"/>
</dbReference>
<dbReference type="InterPro" id="IPR032675">
    <property type="entry name" value="LRR_dom_sf"/>
</dbReference>
<evidence type="ECO:0000259" key="5">
    <source>
        <dbReference type="SMART" id="SM00082"/>
    </source>
</evidence>
<feature type="transmembrane region" description="Helical" evidence="4">
    <location>
        <begin position="81"/>
        <end position="103"/>
    </location>
</feature>
<keyword evidence="2" id="KW-0732">Signal</keyword>
<dbReference type="Gene3D" id="3.80.10.10">
    <property type="entry name" value="Ribonuclease Inhibitor"/>
    <property type="match status" value="1"/>
</dbReference>
<dbReference type="OrthoDB" id="5845649at2759"/>
<organism evidence="8">
    <name type="scientific">Gongylonema pulchrum</name>
    <dbReference type="NCBI Taxonomy" id="637853"/>
    <lineage>
        <taxon>Eukaryota</taxon>
        <taxon>Metazoa</taxon>
        <taxon>Ecdysozoa</taxon>
        <taxon>Nematoda</taxon>
        <taxon>Chromadorea</taxon>
        <taxon>Rhabditida</taxon>
        <taxon>Spirurina</taxon>
        <taxon>Spiruromorpha</taxon>
        <taxon>Spiruroidea</taxon>
        <taxon>Gongylonematidae</taxon>
        <taxon>Gongylonema</taxon>
    </lineage>
</organism>
<dbReference type="WBParaSite" id="GPUH_0000232601-mRNA-1">
    <property type="protein sequence ID" value="GPUH_0000232601-mRNA-1"/>
    <property type="gene ID" value="GPUH_0000232601"/>
</dbReference>
<evidence type="ECO:0000313" key="7">
    <source>
        <dbReference type="Proteomes" id="UP000271098"/>
    </source>
</evidence>
<protein>
    <submittedName>
        <fullName evidence="8">LRRCT domain-containing protein</fullName>
    </submittedName>
</protein>
<evidence type="ECO:0000256" key="1">
    <source>
        <dbReference type="ARBA" id="ARBA00022614"/>
    </source>
</evidence>
<evidence type="ECO:0000256" key="4">
    <source>
        <dbReference type="SAM" id="Phobius"/>
    </source>
</evidence>
<dbReference type="Proteomes" id="UP000271098">
    <property type="component" value="Unassembled WGS sequence"/>
</dbReference>
<reference evidence="6 7" key="2">
    <citation type="submission" date="2018-11" db="EMBL/GenBank/DDBJ databases">
        <authorList>
            <consortium name="Pathogen Informatics"/>
        </authorList>
    </citation>
    <scope>NUCLEOTIDE SEQUENCE [LARGE SCALE GENOMIC DNA]</scope>
</reference>
<keyword evidence="1" id="KW-0433">Leucine-rich repeat</keyword>
<keyword evidence="4" id="KW-0472">Membrane</keyword>
<gene>
    <name evidence="6" type="ORF">GPUH_LOCUS2320</name>
</gene>
<name>A0A183D0T0_9BILA</name>
<accession>A0A183D0T0</accession>
<evidence type="ECO:0000313" key="6">
    <source>
        <dbReference type="EMBL" id="VDK33469.1"/>
    </source>
</evidence>
<proteinExistence type="predicted"/>
<feature type="compositionally biased region" description="Low complexity" evidence="3">
    <location>
        <begin position="133"/>
        <end position="143"/>
    </location>
</feature>
<evidence type="ECO:0000313" key="8">
    <source>
        <dbReference type="WBParaSite" id="GPUH_0000232601-mRNA-1"/>
    </source>
</evidence>
<dbReference type="AlphaFoldDB" id="A0A183D0T0"/>
<keyword evidence="4" id="KW-1133">Transmembrane helix</keyword>
<reference evidence="8" key="1">
    <citation type="submission" date="2016-06" db="UniProtKB">
        <authorList>
            <consortium name="WormBaseParasite"/>
        </authorList>
    </citation>
    <scope>IDENTIFICATION</scope>
</reference>